<organism evidence="2 3">
    <name type="scientific">Quillaja saponaria</name>
    <name type="common">Soap bark tree</name>
    <dbReference type="NCBI Taxonomy" id="32244"/>
    <lineage>
        <taxon>Eukaryota</taxon>
        <taxon>Viridiplantae</taxon>
        <taxon>Streptophyta</taxon>
        <taxon>Embryophyta</taxon>
        <taxon>Tracheophyta</taxon>
        <taxon>Spermatophyta</taxon>
        <taxon>Magnoliopsida</taxon>
        <taxon>eudicotyledons</taxon>
        <taxon>Gunneridae</taxon>
        <taxon>Pentapetalae</taxon>
        <taxon>rosids</taxon>
        <taxon>fabids</taxon>
        <taxon>Fabales</taxon>
        <taxon>Quillajaceae</taxon>
        <taxon>Quillaja</taxon>
    </lineage>
</organism>
<evidence type="ECO:0000313" key="3">
    <source>
        <dbReference type="Proteomes" id="UP001163823"/>
    </source>
</evidence>
<name>A0AAD7KY25_QUISA</name>
<sequence>MAGKEISDSEDIEAMETKIEGVVKELDTSSTGPDEIEGFKKEEFDVTNIEELEEKMLERTKELSEGEGLGNKSLIKLIQDCNKSDADWEFLNGIWNKTVKIFTKISQKLADFLVTLTGNVDKFDEFISRLKSVNGYKKSWVCRKTVHVLQMVDDNLTELQVESMEDEDIGFMEETECDDSSDQNEDLEDESPTDYILKHFFDVILHLESILSNHDLSESVELTGGELSQPEDGLKQCEDELEGINLKVKDLKATVSNFIRLENNELWKTTLLAIEDICKDIKLQDKEGSEGSEVSVSSSSSDSS</sequence>
<feature type="region of interest" description="Disordered" evidence="1">
    <location>
        <begin position="285"/>
        <end position="304"/>
    </location>
</feature>
<reference evidence="2" key="1">
    <citation type="journal article" date="2023" name="Science">
        <title>Elucidation of the pathway for biosynthesis of saponin adjuvants from the soapbark tree.</title>
        <authorList>
            <person name="Reed J."/>
            <person name="Orme A."/>
            <person name="El-Demerdash A."/>
            <person name="Owen C."/>
            <person name="Martin L.B.B."/>
            <person name="Misra R.C."/>
            <person name="Kikuchi S."/>
            <person name="Rejzek M."/>
            <person name="Martin A.C."/>
            <person name="Harkess A."/>
            <person name="Leebens-Mack J."/>
            <person name="Louveau T."/>
            <person name="Stephenson M.J."/>
            <person name="Osbourn A."/>
        </authorList>
    </citation>
    <scope>NUCLEOTIDE SEQUENCE</scope>
    <source>
        <strain evidence="2">S10</strain>
    </source>
</reference>
<dbReference type="EMBL" id="JARAOO010000013">
    <property type="protein sequence ID" value="KAJ7947236.1"/>
    <property type="molecule type" value="Genomic_DNA"/>
</dbReference>
<proteinExistence type="predicted"/>
<comment type="caution">
    <text evidence="2">The sequence shown here is derived from an EMBL/GenBank/DDBJ whole genome shotgun (WGS) entry which is preliminary data.</text>
</comment>
<dbReference type="KEGG" id="qsa:O6P43_032072"/>
<evidence type="ECO:0000256" key="1">
    <source>
        <dbReference type="SAM" id="MobiDB-lite"/>
    </source>
</evidence>
<gene>
    <name evidence="2" type="ORF">O6P43_032072</name>
</gene>
<dbReference type="Proteomes" id="UP001163823">
    <property type="component" value="Chromosome 13"/>
</dbReference>
<dbReference type="AlphaFoldDB" id="A0AAD7KY25"/>
<evidence type="ECO:0000313" key="2">
    <source>
        <dbReference type="EMBL" id="KAJ7947236.1"/>
    </source>
</evidence>
<protein>
    <submittedName>
        <fullName evidence="2">Uncharacterized protein</fullName>
    </submittedName>
</protein>
<feature type="compositionally biased region" description="Low complexity" evidence="1">
    <location>
        <begin position="291"/>
        <end position="304"/>
    </location>
</feature>
<keyword evidence="3" id="KW-1185">Reference proteome</keyword>
<accession>A0AAD7KY25</accession>